<dbReference type="Pfam" id="PF01458">
    <property type="entry name" value="SUFBD_core"/>
    <property type="match status" value="1"/>
</dbReference>
<dbReference type="Proteomes" id="UP000231388">
    <property type="component" value="Unassembled WGS sequence"/>
</dbReference>
<dbReference type="InterPro" id="IPR000825">
    <property type="entry name" value="SUF_FeS_clus_asmbl_SufBD_core"/>
</dbReference>
<dbReference type="EMBL" id="PCQY01000015">
    <property type="protein sequence ID" value="PIP04682.1"/>
    <property type="molecule type" value="Genomic_DNA"/>
</dbReference>
<evidence type="ECO:0000259" key="2">
    <source>
        <dbReference type="Pfam" id="PF01458"/>
    </source>
</evidence>
<name>A0A2G9XCJ3_UNCKA</name>
<dbReference type="NCBIfam" id="TIGR01980">
    <property type="entry name" value="sufB"/>
    <property type="match status" value="1"/>
</dbReference>
<dbReference type="InterPro" id="IPR037284">
    <property type="entry name" value="SUF_FeS_clus_asmbl_SufBD_sf"/>
</dbReference>
<organism evidence="4 5">
    <name type="scientific">candidate division WWE3 bacterium CG23_combo_of_CG06-09_8_20_14_all_40_14</name>
    <dbReference type="NCBI Taxonomy" id="1975095"/>
    <lineage>
        <taxon>Bacteria</taxon>
        <taxon>Katanobacteria</taxon>
    </lineage>
</organism>
<evidence type="ECO:0000256" key="1">
    <source>
        <dbReference type="ARBA" id="ARBA00043967"/>
    </source>
</evidence>
<feature type="domain" description="SUF system FeS cluster assembly SufBD N-terminal" evidence="3">
    <location>
        <begin position="136"/>
        <end position="197"/>
    </location>
</feature>
<protein>
    <submittedName>
        <fullName evidence="4">Fe-S cluster assembly protein SufB</fullName>
    </submittedName>
</protein>
<dbReference type="InterPro" id="IPR010231">
    <property type="entry name" value="SUF_FeS_clus_asmbl_SufB"/>
</dbReference>
<accession>A0A2G9XCJ3</accession>
<proteinExistence type="inferred from homology"/>
<sequence>MENFKADNYKYGFSYPEKPAYKLEKGLNEDTVKGISRIKNEPLWMLSYRLRAYKTFLSKKLPLWGADLSGLNFNDLYYYLKPYQSNADTWESLPKDIKETYDRIGIPDAEQRYLAGVKAQYDSEIVYGSLLAELKKKGVIFLSMEEGLRKHPKIVREYFGKAIPASDNKFSALNSAVWSGGSFIYIPKNVKVELPLQAYFRINAKKMGQFERTLIIADEGSFVSYIEGCTAPIYSQDSLHAAVVEIFVKKNARVRYSTVQNWSRNVYNLVTKRAFVYEDAVMEWVDGNLGSKITMKYPSVYLMEKGARGVILSMALAGKNQFLDAGGKAVHLAENTSSQIISKSISKNGGGSNYRGLVKVCANAKNCKSSVVCDGLILDKKSYTNTFPVMDVAGKNAQVAHEASVGRVDEEQLFYLTSRGISEQEAVNMLVNGFIEPIAKEFPMEYALELNSLIALEMEGGVNA</sequence>
<dbReference type="PANTHER" id="PTHR30508:SF1">
    <property type="entry name" value="UPF0051 PROTEIN ABCI8, CHLOROPLASTIC-RELATED"/>
    <property type="match status" value="1"/>
</dbReference>
<dbReference type="InterPro" id="IPR045595">
    <property type="entry name" value="SufBD_N"/>
</dbReference>
<evidence type="ECO:0000313" key="5">
    <source>
        <dbReference type="Proteomes" id="UP000231388"/>
    </source>
</evidence>
<comment type="similarity">
    <text evidence="1">Belongs to the iron-sulfur cluster assembly SufBD family.</text>
</comment>
<feature type="domain" description="SUF system FeS cluster assembly SufBD core" evidence="2">
    <location>
        <begin position="200"/>
        <end position="434"/>
    </location>
</feature>
<dbReference type="PANTHER" id="PTHR30508">
    <property type="entry name" value="FES CLUSTER ASSEMBLY PROTEIN SUF"/>
    <property type="match status" value="1"/>
</dbReference>
<dbReference type="SUPFAM" id="SSF101960">
    <property type="entry name" value="Stabilizer of iron transporter SufD"/>
    <property type="match status" value="1"/>
</dbReference>
<reference evidence="4 5" key="1">
    <citation type="submission" date="2017-09" db="EMBL/GenBank/DDBJ databases">
        <title>Depth-based differentiation of microbial function through sediment-hosted aquifers and enrichment of novel symbionts in the deep terrestrial subsurface.</title>
        <authorList>
            <person name="Probst A.J."/>
            <person name="Ladd B."/>
            <person name="Jarett J.K."/>
            <person name="Geller-Mcgrath D.E."/>
            <person name="Sieber C.M."/>
            <person name="Emerson J.B."/>
            <person name="Anantharaman K."/>
            <person name="Thomas B.C."/>
            <person name="Malmstrom R."/>
            <person name="Stieglmeier M."/>
            <person name="Klingl A."/>
            <person name="Woyke T."/>
            <person name="Ryan C.M."/>
            <person name="Banfield J.F."/>
        </authorList>
    </citation>
    <scope>NUCLEOTIDE SEQUENCE [LARGE SCALE GENOMIC DNA]</scope>
    <source>
        <strain evidence="4">CG23_combo_of_CG06-09_8_20_14_all_40_14</strain>
    </source>
</reference>
<gene>
    <name evidence="4" type="primary">sufB</name>
    <name evidence="4" type="ORF">COX53_01110</name>
</gene>
<comment type="caution">
    <text evidence="4">The sequence shown here is derived from an EMBL/GenBank/DDBJ whole genome shotgun (WGS) entry which is preliminary data.</text>
</comment>
<evidence type="ECO:0000313" key="4">
    <source>
        <dbReference type="EMBL" id="PIP04682.1"/>
    </source>
</evidence>
<dbReference type="GO" id="GO:0016226">
    <property type="term" value="P:iron-sulfur cluster assembly"/>
    <property type="evidence" value="ECO:0007669"/>
    <property type="project" value="InterPro"/>
</dbReference>
<evidence type="ECO:0000259" key="3">
    <source>
        <dbReference type="Pfam" id="PF19295"/>
    </source>
</evidence>
<dbReference type="AlphaFoldDB" id="A0A2G9XCJ3"/>
<dbReference type="Pfam" id="PF19295">
    <property type="entry name" value="SufBD_N"/>
    <property type="match status" value="1"/>
</dbReference>
<dbReference type="InterPro" id="IPR055346">
    <property type="entry name" value="Fe-S_cluster_assembly_SufBD"/>
</dbReference>